<name>A0A840E5S8_9BACT</name>
<evidence type="ECO:0000313" key="2">
    <source>
        <dbReference type="EMBL" id="MBB4078527.1"/>
    </source>
</evidence>
<dbReference type="PROSITE" id="PS51257">
    <property type="entry name" value="PROKAR_LIPOPROTEIN"/>
    <property type="match status" value="1"/>
</dbReference>
<dbReference type="AlphaFoldDB" id="A0A840E5S8"/>
<feature type="chain" id="PRO_5032578291" evidence="1">
    <location>
        <begin position="25"/>
        <end position="354"/>
    </location>
</feature>
<reference evidence="2 3" key="1">
    <citation type="submission" date="2020-08" db="EMBL/GenBank/DDBJ databases">
        <title>Genomic Encyclopedia of Type Strains, Phase IV (KMG-IV): sequencing the most valuable type-strain genomes for metagenomic binning, comparative biology and taxonomic classification.</title>
        <authorList>
            <person name="Goeker M."/>
        </authorList>
    </citation>
    <scope>NUCLEOTIDE SEQUENCE [LARGE SCALE GENOMIC DNA]</scope>
    <source>
        <strain evidence="2 3">DSM 105137</strain>
    </source>
</reference>
<dbReference type="RefSeq" id="WP_183494772.1">
    <property type="nucleotide sequence ID" value="NZ_JACIFF010000002.1"/>
</dbReference>
<keyword evidence="1" id="KW-0732">Signal</keyword>
<organism evidence="2 3">
    <name type="scientific">Neolewinella aquimaris</name>
    <dbReference type="NCBI Taxonomy" id="1835722"/>
    <lineage>
        <taxon>Bacteria</taxon>
        <taxon>Pseudomonadati</taxon>
        <taxon>Bacteroidota</taxon>
        <taxon>Saprospiria</taxon>
        <taxon>Saprospirales</taxon>
        <taxon>Lewinellaceae</taxon>
        <taxon>Neolewinella</taxon>
    </lineage>
</organism>
<proteinExistence type="predicted"/>
<keyword evidence="3" id="KW-1185">Reference proteome</keyword>
<sequence length="354" mass="38971">MSRLGYVFFVLAVLLGAGSCTSEAPEDVAEDGKWLYVGKPILGWPLRYGDVIKAEGEYLRLTSVLTSRDTVVEPDGASWIDSLASGASFLRLQPPVGAGALTDLTHQPFVYGMDGLQYWSSFEPAFTGFPEYARPGARDFVNHLFDWSATTPGLQYSEYTIPVTDPQPVLVLAERNRSTYLDNLIVVVDAVSGRGFRGRVIREGVLDSIEFTKVDLLRSGFTPKQFVDLVNEGYSRSFLLIPRSKTGEGDGVVDAKRLPRRSLIDPGDLGNISASFLDDGTVMFLSNDHIVLQGSYVLDLDKGLLTVSDDTDASYRVFVDLSDRISFTLPVSVVELDGSRLRGEDNYLRIEVVE</sequence>
<dbReference type="Proteomes" id="UP000576209">
    <property type="component" value="Unassembled WGS sequence"/>
</dbReference>
<evidence type="ECO:0000313" key="3">
    <source>
        <dbReference type="Proteomes" id="UP000576209"/>
    </source>
</evidence>
<comment type="caution">
    <text evidence="2">The sequence shown here is derived from an EMBL/GenBank/DDBJ whole genome shotgun (WGS) entry which is preliminary data.</text>
</comment>
<gene>
    <name evidence="2" type="ORF">GGR28_001140</name>
</gene>
<protein>
    <submittedName>
        <fullName evidence="2">Uncharacterized protein</fullName>
    </submittedName>
</protein>
<accession>A0A840E5S8</accession>
<evidence type="ECO:0000256" key="1">
    <source>
        <dbReference type="SAM" id="SignalP"/>
    </source>
</evidence>
<feature type="signal peptide" evidence="1">
    <location>
        <begin position="1"/>
        <end position="24"/>
    </location>
</feature>
<dbReference type="EMBL" id="JACIFF010000002">
    <property type="protein sequence ID" value="MBB4078527.1"/>
    <property type="molecule type" value="Genomic_DNA"/>
</dbReference>